<protein>
    <submittedName>
        <fullName evidence="2">ADP-ribose pyrophosphatase YjhB, NUDIX family</fullName>
    </submittedName>
</protein>
<accession>A0A1G8VT93</accession>
<name>A0A1G8VT93_9RHOB</name>
<dbReference type="InterPro" id="IPR000086">
    <property type="entry name" value="NUDIX_hydrolase_dom"/>
</dbReference>
<reference evidence="2 3" key="1">
    <citation type="submission" date="2016-10" db="EMBL/GenBank/DDBJ databases">
        <authorList>
            <person name="de Groot N.N."/>
        </authorList>
    </citation>
    <scope>NUCLEOTIDE SEQUENCE [LARGE SCALE GENOMIC DNA]</scope>
    <source>
        <strain evidence="2 3">DSM 25294</strain>
    </source>
</reference>
<proteinExistence type="predicted"/>
<evidence type="ECO:0000313" key="2">
    <source>
        <dbReference type="EMBL" id="SDJ69298.1"/>
    </source>
</evidence>
<dbReference type="Pfam" id="PF00293">
    <property type="entry name" value="NUDIX"/>
    <property type="match status" value="1"/>
</dbReference>
<dbReference type="PANTHER" id="PTHR43736:SF1">
    <property type="entry name" value="DIHYDRONEOPTERIN TRIPHOSPHATE DIPHOSPHATASE"/>
    <property type="match status" value="1"/>
</dbReference>
<dbReference type="STRING" id="571298.SAMN04488026_102231"/>
<dbReference type="PROSITE" id="PS51462">
    <property type="entry name" value="NUDIX"/>
    <property type="match status" value="1"/>
</dbReference>
<organism evidence="2 3">
    <name type="scientific">Aliiruegeria lutimaris</name>
    <dbReference type="NCBI Taxonomy" id="571298"/>
    <lineage>
        <taxon>Bacteria</taxon>
        <taxon>Pseudomonadati</taxon>
        <taxon>Pseudomonadota</taxon>
        <taxon>Alphaproteobacteria</taxon>
        <taxon>Rhodobacterales</taxon>
        <taxon>Roseobacteraceae</taxon>
        <taxon>Aliiruegeria</taxon>
    </lineage>
</organism>
<dbReference type="Gene3D" id="3.90.79.10">
    <property type="entry name" value="Nucleoside Triphosphate Pyrophosphohydrolase"/>
    <property type="match status" value="1"/>
</dbReference>
<sequence>MMTSTVFLPPIRATVRAVIFRQGKLLVQVKRHPGKPDFLTLPGGAQEMGETMPQGIARECFEEIGAEVTVGPLLHMAEVYKPTQGGLRHQIEALFSCELPADYTPRLGPKPDRSQIDTVWADPIEQAELFRPSFASYLLDPDAPFYLGSFHG</sequence>
<dbReference type="EMBL" id="FNEK01000022">
    <property type="protein sequence ID" value="SDJ69298.1"/>
    <property type="molecule type" value="Genomic_DNA"/>
</dbReference>
<dbReference type="PANTHER" id="PTHR43736">
    <property type="entry name" value="ADP-RIBOSE PYROPHOSPHATASE"/>
    <property type="match status" value="1"/>
</dbReference>
<feature type="domain" description="Nudix hydrolase" evidence="1">
    <location>
        <begin position="10"/>
        <end position="145"/>
    </location>
</feature>
<dbReference type="SUPFAM" id="SSF55811">
    <property type="entry name" value="Nudix"/>
    <property type="match status" value="1"/>
</dbReference>
<dbReference type="GO" id="GO:0003824">
    <property type="term" value="F:catalytic activity"/>
    <property type="evidence" value="ECO:0007669"/>
    <property type="project" value="UniProtKB-ARBA"/>
</dbReference>
<evidence type="ECO:0000259" key="1">
    <source>
        <dbReference type="PROSITE" id="PS51462"/>
    </source>
</evidence>
<keyword evidence="3" id="KW-1185">Reference proteome</keyword>
<evidence type="ECO:0000313" key="3">
    <source>
        <dbReference type="Proteomes" id="UP000199382"/>
    </source>
</evidence>
<gene>
    <name evidence="2" type="ORF">SAMN04488026_102231</name>
</gene>
<dbReference type="InterPro" id="IPR015797">
    <property type="entry name" value="NUDIX_hydrolase-like_dom_sf"/>
</dbReference>
<dbReference type="AlphaFoldDB" id="A0A1G8VT93"/>
<dbReference type="Proteomes" id="UP000199382">
    <property type="component" value="Unassembled WGS sequence"/>
</dbReference>